<accession>A0A512M9T2</accession>
<sequence>MSYRLRKQSISHEVRRVARKALEGGLKEMLTLDERGSDTAVHEARKHLKRVRALIRLIRPAMGDAFYKRENAALRETAQRMASIRDAHVRVQTIQKLIARSRSHRAAFDYIHEAMNARLQEVLDESGTNHWNRHVAADIEHAICRVDDWPVQELEASSLRDGLKSAFKKARRALATAQLDLTDDHLHTLRKRIKDVRYHLQLLGGDHLPQIEALTQKFRDLGDTLGDDHDLAELLTARDETPLPHSVDWANLERAIAALRTRSQRAALRLATSLLAPKPRAFADLILDHWEKWRSSP</sequence>
<dbReference type="SMART" id="SM00880">
    <property type="entry name" value="CHAD"/>
    <property type="match status" value="1"/>
</dbReference>
<reference evidence="2 3" key="1">
    <citation type="submission" date="2019-07" db="EMBL/GenBank/DDBJ databases">
        <title>Whole genome shotgun sequence of Brevifollis gellanilyticus NBRC 108608.</title>
        <authorList>
            <person name="Hosoyama A."/>
            <person name="Uohara A."/>
            <person name="Ohji S."/>
            <person name="Ichikawa N."/>
        </authorList>
    </citation>
    <scope>NUCLEOTIDE SEQUENCE [LARGE SCALE GENOMIC DNA]</scope>
    <source>
        <strain evidence="2 3">NBRC 108608</strain>
    </source>
</reference>
<dbReference type="EMBL" id="BKAG01000018">
    <property type="protein sequence ID" value="GEP43498.1"/>
    <property type="molecule type" value="Genomic_DNA"/>
</dbReference>
<proteinExistence type="predicted"/>
<name>A0A512M9T2_9BACT</name>
<dbReference type="AlphaFoldDB" id="A0A512M9T2"/>
<dbReference type="InterPro" id="IPR038186">
    <property type="entry name" value="CHAD_dom_sf"/>
</dbReference>
<dbReference type="Pfam" id="PF05235">
    <property type="entry name" value="CHAD"/>
    <property type="match status" value="1"/>
</dbReference>
<dbReference type="PANTHER" id="PTHR39339">
    <property type="entry name" value="SLR1444 PROTEIN"/>
    <property type="match status" value="1"/>
</dbReference>
<dbReference type="PANTHER" id="PTHR39339:SF1">
    <property type="entry name" value="CHAD DOMAIN-CONTAINING PROTEIN"/>
    <property type="match status" value="1"/>
</dbReference>
<keyword evidence="3" id="KW-1185">Reference proteome</keyword>
<dbReference type="PROSITE" id="PS51708">
    <property type="entry name" value="CHAD"/>
    <property type="match status" value="1"/>
</dbReference>
<evidence type="ECO:0000313" key="3">
    <source>
        <dbReference type="Proteomes" id="UP000321577"/>
    </source>
</evidence>
<dbReference type="RefSeq" id="WP_146851073.1">
    <property type="nucleotide sequence ID" value="NZ_BKAG01000018.1"/>
</dbReference>
<feature type="domain" description="CHAD" evidence="1">
    <location>
        <begin position="7"/>
        <end position="280"/>
    </location>
</feature>
<dbReference type="OrthoDB" id="9810907at2"/>
<evidence type="ECO:0000313" key="2">
    <source>
        <dbReference type="EMBL" id="GEP43498.1"/>
    </source>
</evidence>
<dbReference type="Gene3D" id="1.40.20.10">
    <property type="entry name" value="CHAD domain"/>
    <property type="match status" value="1"/>
</dbReference>
<gene>
    <name evidence="2" type="ORF">BGE01nite_27890</name>
</gene>
<comment type="caution">
    <text evidence="2">The sequence shown here is derived from an EMBL/GenBank/DDBJ whole genome shotgun (WGS) entry which is preliminary data.</text>
</comment>
<evidence type="ECO:0000259" key="1">
    <source>
        <dbReference type="PROSITE" id="PS51708"/>
    </source>
</evidence>
<dbReference type="Proteomes" id="UP000321577">
    <property type="component" value="Unassembled WGS sequence"/>
</dbReference>
<protein>
    <submittedName>
        <fullName evidence="2">CHAD domain-containing protein</fullName>
    </submittedName>
</protein>
<organism evidence="2 3">
    <name type="scientific">Brevifollis gellanilyticus</name>
    <dbReference type="NCBI Taxonomy" id="748831"/>
    <lineage>
        <taxon>Bacteria</taxon>
        <taxon>Pseudomonadati</taxon>
        <taxon>Verrucomicrobiota</taxon>
        <taxon>Verrucomicrobiia</taxon>
        <taxon>Verrucomicrobiales</taxon>
        <taxon>Verrucomicrobiaceae</taxon>
    </lineage>
</organism>
<dbReference type="InterPro" id="IPR007899">
    <property type="entry name" value="CHAD_dom"/>
</dbReference>